<dbReference type="EMBL" id="KP714733">
    <property type="protein sequence ID" value="AKE98794.1"/>
    <property type="molecule type" value="Genomic_DNA"/>
</dbReference>
<keyword evidence="4" id="KW-1133">Transmembrane helix</keyword>
<gene>
    <name evidence="5" type="primary">ycf37</name>
    <name evidence="5" type="ORF">BafuCp005</name>
</gene>
<dbReference type="InterPro" id="IPR019734">
    <property type="entry name" value="TPR_rpt"/>
</dbReference>
<accession>A0A0F6YFN7</accession>
<keyword evidence="4" id="KW-0812">Transmembrane</keyword>
<sequence length="175" mass="20240">MLTILPIFYLSILTIFLLILSWVITKQLKTIFLLESQFQYFLDESQNVPLKAEEVLAFAKVSVAKKCFTKAVIESQFALKTYNAAKYQLISAQIYNMLGFIYYEASQKTLAQEFYQKAIELDPNYIIALNNLAKIYEDIQDWQKAVILYSKVLNLNPGNYIAANRKIVIEKTQNL</sequence>
<dbReference type="InterPro" id="IPR011990">
    <property type="entry name" value="TPR-like_helical_dom_sf"/>
</dbReference>
<dbReference type="PANTHER" id="PTHR44943">
    <property type="entry name" value="CELLULOSE SYNTHASE OPERON PROTEIN C"/>
    <property type="match status" value="1"/>
</dbReference>
<evidence type="ECO:0000256" key="2">
    <source>
        <dbReference type="ARBA" id="ARBA00022803"/>
    </source>
</evidence>
<feature type="repeat" description="TPR" evidence="3">
    <location>
        <begin position="126"/>
        <end position="159"/>
    </location>
</feature>
<dbReference type="PANTHER" id="PTHR44943:SF8">
    <property type="entry name" value="TPR REPEAT-CONTAINING PROTEIN MJ0263"/>
    <property type="match status" value="1"/>
</dbReference>
<dbReference type="SMART" id="SM00028">
    <property type="entry name" value="TPR"/>
    <property type="match status" value="2"/>
</dbReference>
<feature type="repeat" description="TPR" evidence="3">
    <location>
        <begin position="92"/>
        <end position="125"/>
    </location>
</feature>
<evidence type="ECO:0000256" key="4">
    <source>
        <dbReference type="SAM" id="Phobius"/>
    </source>
</evidence>
<proteinExistence type="predicted"/>
<evidence type="ECO:0000313" key="5">
    <source>
        <dbReference type="EMBL" id="AKE98794.1"/>
    </source>
</evidence>
<feature type="transmembrane region" description="Helical" evidence="4">
    <location>
        <begin position="6"/>
        <end position="24"/>
    </location>
</feature>
<dbReference type="Gene3D" id="1.25.40.10">
    <property type="entry name" value="Tetratricopeptide repeat domain"/>
    <property type="match status" value="1"/>
</dbReference>
<evidence type="ECO:0000256" key="3">
    <source>
        <dbReference type="PROSITE-ProRule" id="PRU00339"/>
    </source>
</evidence>
<protein>
    <submittedName>
        <fullName evidence="5">Hypothetical chloroplast protein</fullName>
    </submittedName>
</protein>
<dbReference type="SUPFAM" id="SSF48452">
    <property type="entry name" value="TPR-like"/>
    <property type="match status" value="1"/>
</dbReference>
<dbReference type="Pfam" id="PF13431">
    <property type="entry name" value="TPR_17"/>
    <property type="match status" value="1"/>
</dbReference>
<name>A0A0F6YFN7_BANFU</name>
<dbReference type="SMART" id="SM00671">
    <property type="entry name" value="SEL1"/>
    <property type="match status" value="2"/>
</dbReference>
<dbReference type="AlphaFoldDB" id="A0A0F6YFN7"/>
<reference evidence="5" key="1">
    <citation type="submission" date="2015-01" db="EMBL/GenBank/DDBJ databases">
        <title>The complete plastid genome of Bangia fuscopurpurea (Dillwyn) Lyngbye revealed ancestral gene repertoire and highly conserved synteny among genera of Bangiales (Rhodophyta).</title>
        <authorList>
            <person name="Cao M."/>
            <person name="Bi G."/>
            <person name="Mao Y."/>
            <person name="Kong F."/>
        </authorList>
    </citation>
    <scope>NUCLEOTIDE SEQUENCE</scope>
</reference>
<geneLocation type="plastid" evidence="5"/>
<dbReference type="InterPro" id="IPR006597">
    <property type="entry name" value="Sel1-like"/>
</dbReference>
<evidence type="ECO:0000256" key="1">
    <source>
        <dbReference type="ARBA" id="ARBA00022737"/>
    </source>
</evidence>
<keyword evidence="5" id="KW-0934">Plastid</keyword>
<dbReference type="PROSITE" id="PS50005">
    <property type="entry name" value="TPR"/>
    <property type="match status" value="2"/>
</dbReference>
<keyword evidence="1" id="KW-0677">Repeat</keyword>
<dbReference type="PROSITE" id="PS50293">
    <property type="entry name" value="TPR_REGION"/>
    <property type="match status" value="1"/>
</dbReference>
<organism evidence="5">
    <name type="scientific">Bangia fuscopurpurea</name>
    <name type="common">Red alga</name>
    <name type="synonym">Conferva fuscopurpurea</name>
    <dbReference type="NCBI Taxonomy" id="101920"/>
    <lineage>
        <taxon>Eukaryota</taxon>
        <taxon>Rhodophyta</taxon>
        <taxon>Bangiophyceae</taxon>
        <taxon>Bangiales</taxon>
        <taxon>Bangiaceae</taxon>
        <taxon>Bangia</taxon>
    </lineage>
</organism>
<keyword evidence="2 3" id="KW-0802">TPR repeat</keyword>
<keyword evidence="4" id="KW-0472">Membrane</keyword>
<dbReference type="InterPro" id="IPR051685">
    <property type="entry name" value="Ycf3/AcsC/BcsC/TPR_MFPF"/>
</dbReference>